<reference evidence="5 6" key="1">
    <citation type="submission" date="2023-11" db="EMBL/GenBank/DDBJ databases">
        <title>Draft genome of Azohydromonas lata strain H1 (DSM1123), a polyhydroxyalkanoate producer.</title>
        <authorList>
            <person name="Traversa D."/>
            <person name="D'Addabbo P."/>
            <person name="Pazzani C."/>
            <person name="Manzari C."/>
            <person name="Chiara M."/>
            <person name="Scrascia M."/>
        </authorList>
    </citation>
    <scope>NUCLEOTIDE SEQUENCE [LARGE SCALE GENOMIC DNA]</scope>
    <source>
        <strain evidence="5 6">H1</strain>
    </source>
</reference>
<dbReference type="Proteomes" id="UP001293718">
    <property type="component" value="Unassembled WGS sequence"/>
</dbReference>
<dbReference type="Pfam" id="PF02518">
    <property type="entry name" value="HATPase_c"/>
    <property type="match status" value="1"/>
</dbReference>
<organism evidence="5 6">
    <name type="scientific">Azohydromonas lata</name>
    <dbReference type="NCBI Taxonomy" id="45677"/>
    <lineage>
        <taxon>Bacteria</taxon>
        <taxon>Pseudomonadati</taxon>
        <taxon>Pseudomonadota</taxon>
        <taxon>Betaproteobacteria</taxon>
        <taxon>Burkholderiales</taxon>
        <taxon>Sphaerotilaceae</taxon>
        <taxon>Azohydromonas</taxon>
    </lineage>
</organism>
<protein>
    <recommendedName>
        <fullName evidence="2">histidine kinase</fullName>
        <ecNumber evidence="2">2.7.13.3</ecNumber>
    </recommendedName>
</protein>
<evidence type="ECO:0000256" key="3">
    <source>
        <dbReference type="SAM" id="Phobius"/>
    </source>
</evidence>
<evidence type="ECO:0000259" key="4">
    <source>
        <dbReference type="PROSITE" id="PS50109"/>
    </source>
</evidence>
<keyword evidence="5" id="KW-0418">Kinase</keyword>
<dbReference type="PANTHER" id="PTHR34220">
    <property type="entry name" value="SENSOR HISTIDINE KINASE YPDA"/>
    <property type="match status" value="1"/>
</dbReference>
<dbReference type="RefSeq" id="WP_322467976.1">
    <property type="nucleotide sequence ID" value="NZ_JAXOJX010000073.1"/>
</dbReference>
<dbReference type="Pfam" id="PF06580">
    <property type="entry name" value="His_kinase"/>
    <property type="match status" value="1"/>
</dbReference>
<dbReference type="PRINTS" id="PR00344">
    <property type="entry name" value="BCTRLSENSOR"/>
</dbReference>
<dbReference type="InterPro" id="IPR010559">
    <property type="entry name" value="Sig_transdc_His_kin_internal"/>
</dbReference>
<dbReference type="SUPFAM" id="SSF55874">
    <property type="entry name" value="ATPase domain of HSP90 chaperone/DNA topoisomerase II/histidine kinase"/>
    <property type="match status" value="1"/>
</dbReference>
<evidence type="ECO:0000313" key="6">
    <source>
        <dbReference type="Proteomes" id="UP001293718"/>
    </source>
</evidence>
<feature type="transmembrane region" description="Helical" evidence="3">
    <location>
        <begin position="30"/>
        <end position="49"/>
    </location>
</feature>
<evidence type="ECO:0000256" key="1">
    <source>
        <dbReference type="ARBA" id="ARBA00000085"/>
    </source>
</evidence>
<dbReference type="PROSITE" id="PS50109">
    <property type="entry name" value="HIS_KIN"/>
    <property type="match status" value="1"/>
</dbReference>
<dbReference type="PANTHER" id="PTHR34220:SF9">
    <property type="entry name" value="SIGNAL TRANSDUCTION HISTIDINE KINASE INTERNAL REGION DOMAIN-CONTAINING PROTEIN"/>
    <property type="match status" value="1"/>
</dbReference>
<gene>
    <name evidence="5" type="ORF">SM757_28630</name>
</gene>
<keyword evidence="3" id="KW-0472">Membrane</keyword>
<feature type="transmembrane region" description="Helical" evidence="3">
    <location>
        <begin position="55"/>
        <end position="77"/>
    </location>
</feature>
<comment type="caution">
    <text evidence="5">The sequence shown here is derived from an EMBL/GenBank/DDBJ whole genome shotgun (WGS) entry which is preliminary data.</text>
</comment>
<keyword evidence="5" id="KW-0808">Transferase</keyword>
<keyword evidence="3" id="KW-0812">Transmembrane</keyword>
<evidence type="ECO:0000256" key="2">
    <source>
        <dbReference type="ARBA" id="ARBA00012438"/>
    </source>
</evidence>
<dbReference type="EMBL" id="JAXOJX010000073">
    <property type="protein sequence ID" value="MDZ5460553.1"/>
    <property type="molecule type" value="Genomic_DNA"/>
</dbReference>
<dbReference type="InterPro" id="IPR050640">
    <property type="entry name" value="Bact_2-comp_sensor_kinase"/>
</dbReference>
<dbReference type="EC" id="2.7.13.3" evidence="2"/>
<keyword evidence="6" id="KW-1185">Reference proteome</keyword>
<keyword evidence="3" id="KW-1133">Transmembrane helix</keyword>
<comment type="catalytic activity">
    <reaction evidence="1">
        <text>ATP + protein L-histidine = ADP + protein N-phospho-L-histidine.</text>
        <dbReference type="EC" id="2.7.13.3"/>
    </reaction>
</comment>
<evidence type="ECO:0000313" key="5">
    <source>
        <dbReference type="EMBL" id="MDZ5460553.1"/>
    </source>
</evidence>
<dbReference type="InterPro" id="IPR003594">
    <property type="entry name" value="HATPase_dom"/>
</dbReference>
<accession>A0ABU5INR9</accession>
<name>A0ABU5INR9_9BURK</name>
<proteinExistence type="predicted"/>
<sequence>MSDVSNPPAAAPGATPVQARLTPGMVLRHFALLLLFNSAIAVALALPAGKPLGEQMVYAQAIGLSIWLFIDFGRLLLQPDPRTGWPHGPRGVALAVAGIVGGFVLGTTVGDAWAGRSTWALWTAHPQRLAGYVAVGLLFGVMGSLFFYARGQLEFHRAQQAALERDATLARLALLQSQLEPHMLFNTLANLRVLIELDAPRAQAMLDRLIAFLRATLTASWAQTAHALSAEFERLADYLALMGLRMGERLSVQLDLPNELRGCPVPPLLLQPLVENAIRHGLEPQVGAGRLEVQARREGGDLLLCVRDTGVGLREASPATAGTGFGLQQVRERLHTLFGERAALNVAPANDDEGGTLAQIRLPWPALAALGQEQNEGSTSHG</sequence>
<dbReference type="InterPro" id="IPR004358">
    <property type="entry name" value="Sig_transdc_His_kin-like_C"/>
</dbReference>
<dbReference type="InterPro" id="IPR005467">
    <property type="entry name" value="His_kinase_dom"/>
</dbReference>
<feature type="transmembrane region" description="Helical" evidence="3">
    <location>
        <begin position="129"/>
        <end position="149"/>
    </location>
</feature>
<feature type="domain" description="Histidine kinase" evidence="4">
    <location>
        <begin position="269"/>
        <end position="366"/>
    </location>
</feature>
<dbReference type="InterPro" id="IPR036890">
    <property type="entry name" value="HATPase_C_sf"/>
</dbReference>
<dbReference type="Gene3D" id="3.30.565.10">
    <property type="entry name" value="Histidine kinase-like ATPase, C-terminal domain"/>
    <property type="match status" value="1"/>
</dbReference>
<dbReference type="GO" id="GO:0016301">
    <property type="term" value="F:kinase activity"/>
    <property type="evidence" value="ECO:0007669"/>
    <property type="project" value="UniProtKB-KW"/>
</dbReference>
<feature type="transmembrane region" description="Helical" evidence="3">
    <location>
        <begin position="89"/>
        <end position="109"/>
    </location>
</feature>
<dbReference type="SMART" id="SM00387">
    <property type="entry name" value="HATPase_c"/>
    <property type="match status" value="1"/>
</dbReference>